<gene>
    <name evidence="1" type="ORF">Ctob_004764</name>
</gene>
<reference evidence="2" key="1">
    <citation type="journal article" date="2015" name="PLoS Genet.">
        <title>Genome Sequence and Transcriptome Analyses of Chrysochromulina tobin: Metabolic Tools for Enhanced Algal Fitness in the Prominent Order Prymnesiales (Haptophyceae).</title>
        <authorList>
            <person name="Hovde B.T."/>
            <person name="Deodato C.R."/>
            <person name="Hunsperger H.M."/>
            <person name="Ryken S.A."/>
            <person name="Yost W."/>
            <person name="Jha R.K."/>
            <person name="Patterson J."/>
            <person name="Monnat R.J. Jr."/>
            <person name="Barlow S.B."/>
            <person name="Starkenburg S.R."/>
            <person name="Cattolico R.A."/>
        </authorList>
    </citation>
    <scope>NUCLEOTIDE SEQUENCE</scope>
    <source>
        <strain evidence="2">CCMP291</strain>
    </source>
</reference>
<proteinExistence type="predicted"/>
<accession>A0A0M0J6L8</accession>
<name>A0A0M0J6L8_9EUKA</name>
<protein>
    <submittedName>
        <fullName evidence="1">Uncharacterized protein</fullName>
    </submittedName>
</protein>
<dbReference type="EMBL" id="JWZX01003295">
    <property type="protein sequence ID" value="KOO22259.1"/>
    <property type="molecule type" value="Genomic_DNA"/>
</dbReference>
<comment type="caution">
    <text evidence="1">The sequence shown here is derived from an EMBL/GenBank/DDBJ whole genome shotgun (WGS) entry which is preliminary data.</text>
</comment>
<dbReference type="Proteomes" id="UP000037460">
    <property type="component" value="Unassembled WGS sequence"/>
</dbReference>
<sequence length="150" mass="16318">MGRAANVDGPQCDDDTVWPDLLRVVLCGSSIPAAVRPGFSRSWGILAVDDMYASVTPDSIEVRVLLPDGSRELVDGTVMAEIESGDRLSIRTRIFRLRRRAVRVPTSCRDCCLRAAVHARMGIPPLDTCAMGQQPLHHALRSVVVPASAR</sequence>
<evidence type="ECO:0000313" key="2">
    <source>
        <dbReference type="Proteomes" id="UP000037460"/>
    </source>
</evidence>
<dbReference type="AlphaFoldDB" id="A0A0M0J6L8"/>
<evidence type="ECO:0000313" key="1">
    <source>
        <dbReference type="EMBL" id="KOO22259.1"/>
    </source>
</evidence>
<organism evidence="1 2">
    <name type="scientific">Chrysochromulina tobinii</name>
    <dbReference type="NCBI Taxonomy" id="1460289"/>
    <lineage>
        <taxon>Eukaryota</taxon>
        <taxon>Haptista</taxon>
        <taxon>Haptophyta</taxon>
        <taxon>Prymnesiophyceae</taxon>
        <taxon>Prymnesiales</taxon>
        <taxon>Chrysochromulinaceae</taxon>
        <taxon>Chrysochromulina</taxon>
    </lineage>
</organism>
<keyword evidence="2" id="KW-1185">Reference proteome</keyword>